<dbReference type="SUPFAM" id="SSF56436">
    <property type="entry name" value="C-type lectin-like"/>
    <property type="match status" value="1"/>
</dbReference>
<dbReference type="InterPro" id="IPR024775">
    <property type="entry name" value="DinB-like"/>
</dbReference>
<keyword evidence="2" id="KW-0408">Iron</keyword>
<accession>A0ABR8TKK6</accession>
<feature type="domain" description="Sulfatase-modifying factor enzyme-like" evidence="4">
    <location>
        <begin position="352"/>
        <end position="430"/>
    </location>
</feature>
<dbReference type="Pfam" id="PF12867">
    <property type="entry name" value="DinB_2"/>
    <property type="match status" value="1"/>
</dbReference>
<organism evidence="6 7">
    <name type="scientific">Serpens gallinarum</name>
    <dbReference type="NCBI Taxonomy" id="2763075"/>
    <lineage>
        <taxon>Bacteria</taxon>
        <taxon>Pseudomonadati</taxon>
        <taxon>Pseudomonadota</taxon>
        <taxon>Gammaproteobacteria</taxon>
        <taxon>Pseudomonadales</taxon>
        <taxon>Pseudomonadaceae</taxon>
        <taxon>Pseudomonas</taxon>
    </lineage>
</organism>
<evidence type="ECO:0000313" key="7">
    <source>
        <dbReference type="Proteomes" id="UP000611945"/>
    </source>
</evidence>
<dbReference type="Pfam" id="PF03781">
    <property type="entry name" value="FGE-sulfatase"/>
    <property type="match status" value="2"/>
</dbReference>
<proteinExistence type="predicted"/>
<dbReference type="EMBL" id="JACSQG010000001">
    <property type="protein sequence ID" value="MBD7976310.1"/>
    <property type="molecule type" value="Genomic_DNA"/>
</dbReference>
<evidence type="ECO:0000259" key="4">
    <source>
        <dbReference type="Pfam" id="PF03781"/>
    </source>
</evidence>
<dbReference type="Gene3D" id="3.90.1580.10">
    <property type="entry name" value="paralog of FGE (formylglycine-generating enzyme)"/>
    <property type="match status" value="1"/>
</dbReference>
<protein>
    <submittedName>
        <fullName evidence="6">Ergothioneine biosynthesis protein EgtB</fullName>
    </submittedName>
</protein>
<reference evidence="6 7" key="1">
    <citation type="submission" date="2020-08" db="EMBL/GenBank/DDBJ databases">
        <title>A Genomic Blueprint of the Chicken Gut Microbiome.</title>
        <authorList>
            <person name="Gilroy R."/>
            <person name="Ravi A."/>
            <person name="Getino M."/>
            <person name="Pursley I."/>
            <person name="Horton D.L."/>
            <person name="Alikhan N.-F."/>
            <person name="Baker D."/>
            <person name="Gharbi K."/>
            <person name="Hall N."/>
            <person name="Watson M."/>
            <person name="Adriaenssens E.M."/>
            <person name="Foster-Nyarko E."/>
            <person name="Jarju S."/>
            <person name="Secka A."/>
            <person name="Antonio M."/>
            <person name="Oren A."/>
            <person name="Chaudhuri R."/>
            <person name="La Ragione R.M."/>
            <person name="Hildebrand F."/>
            <person name="Pallen M.J."/>
        </authorList>
    </citation>
    <scope>NUCLEOTIDE SEQUENCE [LARGE SCALE GENOMIC DNA]</scope>
    <source>
        <strain evidence="6 7">Sa2CUA2</strain>
    </source>
</reference>
<evidence type="ECO:0000256" key="2">
    <source>
        <dbReference type="ARBA" id="ARBA00023004"/>
    </source>
</evidence>
<dbReference type="Proteomes" id="UP000611945">
    <property type="component" value="Unassembled WGS sequence"/>
</dbReference>
<keyword evidence="1" id="KW-0560">Oxidoreductase</keyword>
<evidence type="ECO:0000313" key="6">
    <source>
        <dbReference type="EMBL" id="MBD7976310.1"/>
    </source>
</evidence>
<comment type="pathway">
    <text evidence="3">Amino-acid biosynthesis; ergothioneine biosynthesis.</text>
</comment>
<dbReference type="InterPro" id="IPR017806">
    <property type="entry name" value="EgtB"/>
</dbReference>
<evidence type="ECO:0000259" key="5">
    <source>
        <dbReference type="Pfam" id="PF12867"/>
    </source>
</evidence>
<dbReference type="RefSeq" id="WP_251835066.1">
    <property type="nucleotide sequence ID" value="NZ_JACSQG010000001.1"/>
</dbReference>
<dbReference type="InterPro" id="IPR016187">
    <property type="entry name" value="CTDL_fold"/>
</dbReference>
<dbReference type="PANTHER" id="PTHR23150">
    <property type="entry name" value="SULFATASE MODIFYING FACTOR 1, 2"/>
    <property type="match status" value="1"/>
</dbReference>
<dbReference type="InterPro" id="IPR005532">
    <property type="entry name" value="SUMF_dom"/>
</dbReference>
<dbReference type="InterPro" id="IPR042095">
    <property type="entry name" value="SUMF_sf"/>
</dbReference>
<evidence type="ECO:0000256" key="3">
    <source>
        <dbReference type="ARBA" id="ARBA00037882"/>
    </source>
</evidence>
<evidence type="ECO:0000256" key="1">
    <source>
        <dbReference type="ARBA" id="ARBA00023002"/>
    </source>
</evidence>
<gene>
    <name evidence="6" type="ORF">H9642_03815</name>
</gene>
<dbReference type="PANTHER" id="PTHR23150:SF36">
    <property type="entry name" value="HERCYNINE OXYGENASE"/>
    <property type="match status" value="1"/>
</dbReference>
<keyword evidence="7" id="KW-1185">Reference proteome</keyword>
<feature type="domain" description="Sulfatase-modifying factor enzyme-like" evidence="4">
    <location>
        <begin position="195"/>
        <end position="330"/>
    </location>
</feature>
<feature type="domain" description="DinB-like" evidence="5">
    <location>
        <begin position="24"/>
        <end position="158"/>
    </location>
</feature>
<name>A0ABR8TKK6_9PSED</name>
<comment type="caution">
    <text evidence="6">The sequence shown here is derived from an EMBL/GenBank/DDBJ whole genome shotgun (WGS) entry which is preliminary data.</text>
</comment>
<dbReference type="NCBIfam" id="TIGR03440">
    <property type="entry name" value="egtB_TIGR03440"/>
    <property type="match status" value="1"/>
</dbReference>
<sequence>MPAEARRDDDAGHTAALAQLRERFRQVRPASAAICAPLAIEDHVLQSMPDVSPPKWHLAHVTWFFETFLLLPYLPGYRCVDARYDHLFNSYYVTHSQPFPRAERGSLSRPTVAEVLNYRQQVNLAMEQLLDHPPQDHLPQILQRLELGLQHEQQHQELLLMDIQYNFSLNPLQPAYRQDLATAQTTQPPAPLRWLEHPGGLLEFGHSDEAFAFDCERPRHRVFLEPFRLANRPVSNADYLSFILDGGYNRAELWLADGWAYARQAGWQAPLYWRHDDDRGWLQFTLGGLQPLEAGAPVCHLSFYEADAYARWSEARLPTEAEWEVAAQGLPITGNFLEQDRLRPMASPLKAGPSQMFGDVWEWTASAFRPYPGFRPLDGSLGEYNGKFMCGQMVLRGGCCVTPRSHMRASYRNFFYPHMRWAFSGMRLARDAQE</sequence>
<dbReference type="InterPro" id="IPR051043">
    <property type="entry name" value="Sulfatase_Mod_Factor_Kinase"/>
</dbReference>